<dbReference type="PANTHER" id="PTHR12526">
    <property type="entry name" value="GLYCOSYLTRANSFERASE"/>
    <property type="match status" value="1"/>
</dbReference>
<keyword evidence="1" id="KW-1133">Transmembrane helix</keyword>
<dbReference type="SUPFAM" id="SSF53756">
    <property type="entry name" value="UDP-Glycosyltransferase/glycogen phosphorylase"/>
    <property type="match status" value="1"/>
</dbReference>
<comment type="caution">
    <text evidence="3">The sequence shown here is derived from an EMBL/GenBank/DDBJ whole genome shotgun (WGS) entry which is preliminary data.</text>
</comment>
<protein>
    <submittedName>
        <fullName evidence="3">Glycosyltransferase involved in cell wall biosynthesis</fullName>
    </submittedName>
</protein>
<dbReference type="EMBL" id="SMAJ01000004">
    <property type="protein sequence ID" value="TCT09081.1"/>
    <property type="molecule type" value="Genomic_DNA"/>
</dbReference>
<dbReference type="OrthoDB" id="9787293at2"/>
<dbReference type="Gene3D" id="3.40.50.2000">
    <property type="entry name" value="Glycogen Phosphorylase B"/>
    <property type="match status" value="2"/>
</dbReference>
<accession>A0A4R3M6N9</accession>
<dbReference type="Proteomes" id="UP000295525">
    <property type="component" value="Unassembled WGS sequence"/>
</dbReference>
<dbReference type="PANTHER" id="PTHR12526:SF622">
    <property type="entry name" value="GLYCOSYLTRANSFERASE (GROUP I)"/>
    <property type="match status" value="1"/>
</dbReference>
<feature type="transmembrane region" description="Helical" evidence="1">
    <location>
        <begin position="155"/>
        <end position="182"/>
    </location>
</feature>
<gene>
    <name evidence="3" type="ORF">EDC26_104241</name>
</gene>
<evidence type="ECO:0000256" key="1">
    <source>
        <dbReference type="SAM" id="Phobius"/>
    </source>
</evidence>
<reference evidence="3 4" key="1">
    <citation type="submission" date="2019-03" db="EMBL/GenBank/DDBJ databases">
        <title>Genomic Encyclopedia of Type Strains, Phase IV (KMG-IV): sequencing the most valuable type-strain genomes for metagenomic binning, comparative biology and taxonomic classification.</title>
        <authorList>
            <person name="Goeker M."/>
        </authorList>
    </citation>
    <scope>NUCLEOTIDE SEQUENCE [LARGE SCALE GENOMIC DNA]</scope>
    <source>
        <strain evidence="3 4">DSM 24591</strain>
    </source>
</reference>
<dbReference type="InterPro" id="IPR028098">
    <property type="entry name" value="Glyco_trans_4-like_N"/>
</dbReference>
<feature type="transmembrane region" description="Helical" evidence="1">
    <location>
        <begin position="81"/>
        <end position="97"/>
    </location>
</feature>
<dbReference type="AlphaFoldDB" id="A0A4R3M6N9"/>
<dbReference type="CDD" id="cd03794">
    <property type="entry name" value="GT4_WbuB-like"/>
    <property type="match status" value="1"/>
</dbReference>
<sequence length="409" mass="45535">MKIALVTQYFWPESFVINNLVKTLVMQGHTVEVFTGKPNYPDGAVFPGYIAHGCINESFESTIPVHRVPLRPRGSGGAKNLFLNYLSFVFNGLWYFPRMFKGHSFDVIFVFTLSPITSVIPAIYLKWKLKKHLAIWVLDLWPDSLSATGFIRNKFILWMVGCLVRGIYACADTILVQSYAFITSVSRYANPDKLVYYPSSHLDVGIQPLENTSVPTELLAMLSSCFCLVFAGNLGTAQAVETLVGAAMRLSHLPDFKLVLVGSGSMSNWLEQQKAEHGLENLVLAGRFPPEDMPQFFQRAKGLLVSLRRAEIFAQTVPGKVQSYLAAGRPIIASLDGEGARIVDESGAGLSCPAEDIEKLVACIERLYNLSPVERESMGHAGRAYFLEHFEMTKQSQRLIEILEARISQ</sequence>
<evidence type="ECO:0000259" key="2">
    <source>
        <dbReference type="Pfam" id="PF13579"/>
    </source>
</evidence>
<keyword evidence="3" id="KW-0808">Transferase</keyword>
<feature type="domain" description="Glycosyltransferase subfamily 4-like N-terminal" evidence="2">
    <location>
        <begin position="17"/>
        <end position="187"/>
    </location>
</feature>
<keyword evidence="4" id="KW-1185">Reference proteome</keyword>
<name>A0A4R3M6N9_9BURK</name>
<proteinExistence type="predicted"/>
<dbReference type="GO" id="GO:0016757">
    <property type="term" value="F:glycosyltransferase activity"/>
    <property type="evidence" value="ECO:0007669"/>
    <property type="project" value="UniProtKB-ARBA"/>
</dbReference>
<organism evidence="3 4">
    <name type="scientific">Paralcaligenes ureilyticus</name>
    <dbReference type="NCBI Taxonomy" id="627131"/>
    <lineage>
        <taxon>Bacteria</taxon>
        <taxon>Pseudomonadati</taxon>
        <taxon>Pseudomonadota</taxon>
        <taxon>Betaproteobacteria</taxon>
        <taxon>Burkholderiales</taxon>
        <taxon>Alcaligenaceae</taxon>
        <taxon>Paralcaligenes</taxon>
    </lineage>
</organism>
<evidence type="ECO:0000313" key="4">
    <source>
        <dbReference type="Proteomes" id="UP000295525"/>
    </source>
</evidence>
<keyword evidence="1" id="KW-0812">Transmembrane</keyword>
<dbReference type="Pfam" id="PF13692">
    <property type="entry name" value="Glyco_trans_1_4"/>
    <property type="match status" value="1"/>
</dbReference>
<feature type="transmembrane region" description="Helical" evidence="1">
    <location>
        <begin position="103"/>
        <end position="125"/>
    </location>
</feature>
<keyword evidence="1" id="KW-0472">Membrane</keyword>
<evidence type="ECO:0000313" key="3">
    <source>
        <dbReference type="EMBL" id="TCT09081.1"/>
    </source>
</evidence>
<dbReference type="RefSeq" id="WP_132581281.1">
    <property type="nucleotide sequence ID" value="NZ_SMAJ01000004.1"/>
</dbReference>
<dbReference type="Pfam" id="PF13579">
    <property type="entry name" value="Glyco_trans_4_4"/>
    <property type="match status" value="1"/>
</dbReference>